<evidence type="ECO:0000313" key="2">
    <source>
        <dbReference type="Proteomes" id="UP000270296"/>
    </source>
</evidence>
<evidence type="ECO:0000313" key="1">
    <source>
        <dbReference type="EMBL" id="VDP22294.1"/>
    </source>
</evidence>
<dbReference type="Proteomes" id="UP000270296">
    <property type="component" value="Unassembled WGS sequence"/>
</dbReference>
<reference evidence="3" key="1">
    <citation type="submission" date="2016-06" db="UniProtKB">
        <authorList>
            <consortium name="WormBaseParasite"/>
        </authorList>
    </citation>
    <scope>IDENTIFICATION</scope>
</reference>
<dbReference type="EMBL" id="UZAM01012530">
    <property type="protein sequence ID" value="VDP22294.1"/>
    <property type="molecule type" value="Genomic_DNA"/>
</dbReference>
<evidence type="ECO:0000313" key="3">
    <source>
        <dbReference type="WBParaSite" id="SBAD_0000961301-mRNA-1"/>
    </source>
</evidence>
<proteinExistence type="predicted"/>
<accession>A0A183J084</accession>
<protein>
    <submittedName>
        <fullName evidence="1 3">Uncharacterized protein</fullName>
    </submittedName>
</protein>
<dbReference type="WBParaSite" id="SBAD_0000961301-mRNA-1">
    <property type="protein sequence ID" value="SBAD_0000961301-mRNA-1"/>
    <property type="gene ID" value="SBAD_0000961301"/>
</dbReference>
<keyword evidence="2" id="KW-1185">Reference proteome</keyword>
<name>A0A183J084_9BILA</name>
<sequence length="82" mass="9520">MAATLARSPPMHTVRERDVMVVVRRHRRRRRCQLPNRLRPAATAETVTARRWMDGQTDDIGRSSNQLFGCRLTDALYDVLSR</sequence>
<dbReference type="AlphaFoldDB" id="A0A183J084"/>
<organism evidence="3">
    <name type="scientific">Soboliphyme baturini</name>
    <dbReference type="NCBI Taxonomy" id="241478"/>
    <lineage>
        <taxon>Eukaryota</taxon>
        <taxon>Metazoa</taxon>
        <taxon>Ecdysozoa</taxon>
        <taxon>Nematoda</taxon>
        <taxon>Enoplea</taxon>
        <taxon>Dorylaimia</taxon>
        <taxon>Dioctophymatida</taxon>
        <taxon>Dioctophymatoidea</taxon>
        <taxon>Soboliphymatidae</taxon>
        <taxon>Soboliphyme</taxon>
    </lineage>
</organism>
<reference evidence="1 2" key="2">
    <citation type="submission" date="2018-11" db="EMBL/GenBank/DDBJ databases">
        <authorList>
            <consortium name="Pathogen Informatics"/>
        </authorList>
    </citation>
    <scope>NUCLEOTIDE SEQUENCE [LARGE SCALE GENOMIC DNA]</scope>
</reference>
<gene>
    <name evidence="1" type="ORF">SBAD_LOCUS9282</name>
</gene>